<sequence>MVSSVRVRNIWPQAMTGLVESYCWQLKPNRYSFKLLSSEMSSLITMQFTWNAPRPCPKYGQAGYRIDYRSLALQAWSVHCIWRMSPLFEEHSWVFPCGTLWGLRCQTLEEGFTEVQVSPSTHAQDIQWDLQNWHVALALGGQEILKGKLLDSTISDQGTWTWEDRKMVRIVLTKTKRDTSKCWTSLLESDYAADPLVQDQMQRKLTFERFQKQSPGFDFSGAEVSGNYTKGGPDFSNIEKCLRFFRFVPSCGSQQVLAT</sequence>
<protein>
    <submittedName>
        <fullName evidence="2">NudC domain-containing protein 2</fullName>
    </submittedName>
</protein>
<dbReference type="InterPro" id="IPR037898">
    <property type="entry name" value="NudC_fam"/>
</dbReference>
<proteinExistence type="predicted"/>
<dbReference type="Gene3D" id="1.20.5.740">
    <property type="entry name" value="Single helix bin"/>
    <property type="match status" value="1"/>
</dbReference>
<dbReference type="AlphaFoldDB" id="A0A061HV80"/>
<dbReference type="InterPro" id="IPR008978">
    <property type="entry name" value="HSP20-like_chaperone"/>
</dbReference>
<dbReference type="Proteomes" id="UP000030759">
    <property type="component" value="Unassembled WGS sequence"/>
</dbReference>
<dbReference type="InterPro" id="IPR007052">
    <property type="entry name" value="CS_dom"/>
</dbReference>
<dbReference type="PANTHER" id="PTHR12356:SF18">
    <property type="entry name" value="NUDC DOMAIN-CONTAINING PROTEIN 2"/>
    <property type="match status" value="1"/>
</dbReference>
<organism evidence="2 3">
    <name type="scientific">Cricetulus griseus</name>
    <name type="common">Chinese hamster</name>
    <name type="synonym">Cricetulus barabensis griseus</name>
    <dbReference type="NCBI Taxonomy" id="10029"/>
    <lineage>
        <taxon>Eukaryota</taxon>
        <taxon>Metazoa</taxon>
        <taxon>Chordata</taxon>
        <taxon>Craniata</taxon>
        <taxon>Vertebrata</taxon>
        <taxon>Euteleostomi</taxon>
        <taxon>Mammalia</taxon>
        <taxon>Eutheria</taxon>
        <taxon>Euarchontoglires</taxon>
        <taxon>Glires</taxon>
        <taxon>Rodentia</taxon>
        <taxon>Myomorpha</taxon>
        <taxon>Muroidea</taxon>
        <taxon>Cricetidae</taxon>
        <taxon>Cricetinae</taxon>
        <taxon>Cricetulus</taxon>
    </lineage>
</organism>
<dbReference type="Pfam" id="PF04969">
    <property type="entry name" value="CS"/>
    <property type="match status" value="1"/>
</dbReference>
<name>A0A061HV80_CRIGR</name>
<dbReference type="GO" id="GO:0006457">
    <property type="term" value="P:protein folding"/>
    <property type="evidence" value="ECO:0007669"/>
    <property type="project" value="TreeGrafter"/>
</dbReference>
<reference evidence="3" key="1">
    <citation type="journal article" date="2013" name="Nat. Biotechnol.">
        <title>Chinese hamster genome sequenced from sorted chromosomes.</title>
        <authorList>
            <person name="Brinkrolf K."/>
            <person name="Rupp O."/>
            <person name="Laux H."/>
            <person name="Kollin F."/>
            <person name="Ernst W."/>
            <person name="Linke B."/>
            <person name="Kofler R."/>
            <person name="Romand S."/>
            <person name="Hesse F."/>
            <person name="Budach W.E."/>
            <person name="Galosy S."/>
            <person name="Muller D."/>
            <person name="Noll T."/>
            <person name="Wienberg J."/>
            <person name="Jostock T."/>
            <person name="Leonard M."/>
            <person name="Grillari J."/>
            <person name="Tauch A."/>
            <person name="Goesmann A."/>
            <person name="Helk B."/>
            <person name="Mott J.E."/>
            <person name="Puhler A."/>
            <person name="Borth N."/>
        </authorList>
    </citation>
    <scope>NUCLEOTIDE SEQUENCE [LARGE SCALE GENOMIC DNA]</scope>
    <source>
        <strain evidence="3">17A/GY</strain>
    </source>
</reference>
<dbReference type="FunFam" id="1.20.5.740:FF:000001">
    <property type="entry name" value="nudC domain-containing protein 2"/>
    <property type="match status" value="1"/>
</dbReference>
<evidence type="ECO:0000313" key="2">
    <source>
        <dbReference type="EMBL" id="ERE65220.1"/>
    </source>
</evidence>
<evidence type="ECO:0000313" key="3">
    <source>
        <dbReference type="Proteomes" id="UP000030759"/>
    </source>
</evidence>
<dbReference type="PANTHER" id="PTHR12356">
    <property type="entry name" value="NUCLEAR MOVEMENT PROTEIN NUDC"/>
    <property type="match status" value="1"/>
</dbReference>
<feature type="domain" description="CS" evidence="1">
    <location>
        <begin position="106"/>
        <end position="174"/>
    </location>
</feature>
<accession>A0A061HV80</accession>
<dbReference type="GO" id="GO:0005737">
    <property type="term" value="C:cytoplasm"/>
    <property type="evidence" value="ECO:0007669"/>
    <property type="project" value="TreeGrafter"/>
</dbReference>
<dbReference type="GO" id="GO:0051082">
    <property type="term" value="F:unfolded protein binding"/>
    <property type="evidence" value="ECO:0007669"/>
    <property type="project" value="TreeGrafter"/>
</dbReference>
<dbReference type="EMBL" id="KE685626">
    <property type="protein sequence ID" value="ERE65220.1"/>
    <property type="molecule type" value="Genomic_DNA"/>
</dbReference>
<gene>
    <name evidence="2" type="ORF">H671_xg20422</name>
</gene>
<evidence type="ECO:0000259" key="1">
    <source>
        <dbReference type="Pfam" id="PF04969"/>
    </source>
</evidence>
<dbReference type="SUPFAM" id="SSF49764">
    <property type="entry name" value="HSP20-like chaperones"/>
    <property type="match status" value="1"/>
</dbReference>
<dbReference type="Gene3D" id="2.60.40.790">
    <property type="match status" value="1"/>
</dbReference>